<dbReference type="EMBL" id="QZAR01000269">
    <property type="protein sequence ID" value="THW83604.1"/>
    <property type="molecule type" value="Genomic_DNA"/>
</dbReference>
<sequence length="205" mass="22599">MMEVNMSGCRWLTVPENEKQGALYAVAAGLASRADMKRPLDWSEGTPERKTFDCLGRLATALGNRLAGVLELSTICVLDSMIRIWNDSYQGGQYGLIVNDELLIGGRNYLHMLAGSTKLPDCTVVLRQVGRRWEVLAHFTDPRTTKIIIDELQKHSSTMLRTVEKLKEDLEKLPSPAPASLTATMEVLLAALKLAAVAEDKKTTA</sequence>
<evidence type="ECO:0000313" key="1">
    <source>
        <dbReference type="EMBL" id="THW83604.1"/>
    </source>
</evidence>
<organism evidence="1 2">
    <name type="scientific">Aureobasidium pullulans</name>
    <name type="common">Black yeast</name>
    <name type="synonym">Pullularia pullulans</name>
    <dbReference type="NCBI Taxonomy" id="5580"/>
    <lineage>
        <taxon>Eukaryota</taxon>
        <taxon>Fungi</taxon>
        <taxon>Dikarya</taxon>
        <taxon>Ascomycota</taxon>
        <taxon>Pezizomycotina</taxon>
        <taxon>Dothideomycetes</taxon>
        <taxon>Dothideomycetidae</taxon>
        <taxon>Dothideales</taxon>
        <taxon>Saccotheciaceae</taxon>
        <taxon>Aureobasidium</taxon>
    </lineage>
</organism>
<gene>
    <name evidence="1" type="ORF">D6D15_09462</name>
</gene>
<name>A0A4S9AUI6_AURPU</name>
<proteinExistence type="predicted"/>
<dbReference type="AlphaFoldDB" id="A0A4S9AUI6"/>
<accession>A0A4S9AUI6</accession>
<protein>
    <submittedName>
        <fullName evidence="1">Uncharacterized protein</fullName>
    </submittedName>
</protein>
<reference evidence="1 2" key="1">
    <citation type="submission" date="2018-10" db="EMBL/GenBank/DDBJ databases">
        <title>Fifty Aureobasidium pullulans genomes reveal a recombining polyextremotolerant generalist.</title>
        <authorList>
            <person name="Gostincar C."/>
            <person name="Turk M."/>
            <person name="Zajc J."/>
            <person name="Gunde-Cimerman N."/>
        </authorList>
    </citation>
    <scope>NUCLEOTIDE SEQUENCE [LARGE SCALE GENOMIC DNA]</scope>
    <source>
        <strain evidence="1 2">EXF-10507</strain>
    </source>
</reference>
<dbReference type="Proteomes" id="UP000304928">
    <property type="component" value="Unassembled WGS sequence"/>
</dbReference>
<evidence type="ECO:0000313" key="2">
    <source>
        <dbReference type="Proteomes" id="UP000304928"/>
    </source>
</evidence>
<comment type="caution">
    <text evidence="1">The sequence shown here is derived from an EMBL/GenBank/DDBJ whole genome shotgun (WGS) entry which is preliminary data.</text>
</comment>